<dbReference type="EMBL" id="JAGFMF010012100">
    <property type="protein sequence ID" value="KAG8507589.1"/>
    <property type="molecule type" value="Genomic_DNA"/>
</dbReference>
<dbReference type="Pfam" id="PF01249">
    <property type="entry name" value="Ribosomal_S21e"/>
    <property type="match status" value="1"/>
</dbReference>
<dbReference type="GO" id="GO:1990904">
    <property type="term" value="C:ribonucleoprotein complex"/>
    <property type="evidence" value="ECO:0007669"/>
    <property type="project" value="UniProtKB-KW"/>
</dbReference>
<evidence type="ECO:0000256" key="1">
    <source>
        <dbReference type="ARBA" id="ARBA00004427"/>
    </source>
</evidence>
<evidence type="ECO:0000313" key="10">
    <source>
        <dbReference type="EMBL" id="KAG8507589.1"/>
    </source>
</evidence>
<keyword evidence="5 10" id="KW-0689">Ribosomal protein</keyword>
<dbReference type="GO" id="GO:0022626">
    <property type="term" value="C:cytosolic ribosome"/>
    <property type="evidence" value="ECO:0007669"/>
    <property type="project" value="UniProtKB-ARBA"/>
</dbReference>
<keyword evidence="6" id="KW-0687">Ribonucleoprotein</keyword>
<sequence>MLPHCACACAGRGVTRRALTMQKNTGEFVDLYLSGKCSAGNCIIGTKDHVSLQMNVAEVDKVTGRFKGQFKTCTICGAIGRLGETHDAIVCLAKMGSIVPENF</sequence>
<dbReference type="InterPro" id="IPR038579">
    <property type="entry name" value="Ribosomal_eS21_sf"/>
</dbReference>
<evidence type="ECO:0000256" key="8">
    <source>
        <dbReference type="ARBA" id="ARBA00035451"/>
    </source>
</evidence>
<proteinExistence type="inferred from homology"/>
<dbReference type="PANTHER" id="PTHR10442">
    <property type="entry name" value="40S RIBOSOMAL PROTEIN S21"/>
    <property type="match status" value="1"/>
</dbReference>
<comment type="subcellular location">
    <subcellularLocation>
        <location evidence="2">Cytoplasm</location>
        <location evidence="2">Cytosol</location>
    </subcellularLocation>
    <subcellularLocation>
        <location evidence="1">Rough endoplasmic reticulum</location>
    </subcellularLocation>
</comment>
<evidence type="ECO:0000256" key="2">
    <source>
        <dbReference type="ARBA" id="ARBA00004514"/>
    </source>
</evidence>
<dbReference type="Gene3D" id="3.30.1230.20">
    <property type="match status" value="1"/>
</dbReference>
<keyword evidence="11" id="KW-1185">Reference proteome</keyword>
<dbReference type="Proteomes" id="UP000700334">
    <property type="component" value="Unassembled WGS sequence"/>
</dbReference>
<gene>
    <name evidence="10" type="ORF">J0S82_019630</name>
</gene>
<dbReference type="OrthoDB" id="278325at2759"/>
<reference evidence="10" key="1">
    <citation type="journal article" date="2021" name="Evol. Appl.">
        <title>The genome of the Pyrenean desman and the effects of bottlenecks and inbreeding on the genomic landscape of an endangered species.</title>
        <authorList>
            <person name="Escoda L."/>
            <person name="Castresana J."/>
        </authorList>
    </citation>
    <scope>NUCLEOTIDE SEQUENCE</scope>
    <source>
        <strain evidence="10">IBE-C5619</strain>
    </source>
</reference>
<evidence type="ECO:0000256" key="7">
    <source>
        <dbReference type="ARBA" id="ARBA00035150"/>
    </source>
</evidence>
<dbReference type="AlphaFoldDB" id="A0A8J6AA00"/>
<accession>A0A8J6AA00</accession>
<dbReference type="GO" id="GO:0005791">
    <property type="term" value="C:rough endoplasmic reticulum"/>
    <property type="evidence" value="ECO:0007669"/>
    <property type="project" value="UniProtKB-SubCell"/>
</dbReference>
<comment type="caution">
    <text evidence="10">The sequence shown here is derived from an EMBL/GenBank/DDBJ whole genome shotgun (WGS) entry which is preliminary data.</text>
</comment>
<evidence type="ECO:0000313" key="11">
    <source>
        <dbReference type="Proteomes" id="UP000700334"/>
    </source>
</evidence>
<comment type="similarity">
    <text evidence="3">Belongs to the eukaryotic ribosomal protein eS21 family.</text>
</comment>
<dbReference type="FunFam" id="3.30.1230.20:FF:000001">
    <property type="entry name" value="40S ribosomal protein S21"/>
    <property type="match status" value="1"/>
</dbReference>
<evidence type="ECO:0000256" key="9">
    <source>
        <dbReference type="ARBA" id="ARBA00045746"/>
    </source>
</evidence>
<organism evidence="10 11">
    <name type="scientific">Galemys pyrenaicus</name>
    <name type="common">Iberian desman</name>
    <name type="synonym">Pyrenean desman</name>
    <dbReference type="NCBI Taxonomy" id="202257"/>
    <lineage>
        <taxon>Eukaryota</taxon>
        <taxon>Metazoa</taxon>
        <taxon>Chordata</taxon>
        <taxon>Craniata</taxon>
        <taxon>Vertebrata</taxon>
        <taxon>Euteleostomi</taxon>
        <taxon>Mammalia</taxon>
        <taxon>Eutheria</taxon>
        <taxon>Laurasiatheria</taxon>
        <taxon>Eulipotyphla</taxon>
        <taxon>Talpidae</taxon>
        <taxon>Galemys</taxon>
    </lineage>
</organism>
<evidence type="ECO:0000256" key="4">
    <source>
        <dbReference type="ARBA" id="ARBA00011542"/>
    </source>
</evidence>
<dbReference type="GO" id="GO:0006412">
    <property type="term" value="P:translation"/>
    <property type="evidence" value="ECO:0007669"/>
    <property type="project" value="InterPro"/>
</dbReference>
<dbReference type="InterPro" id="IPR001931">
    <property type="entry name" value="Ribosomal_eS21"/>
</dbReference>
<protein>
    <recommendedName>
        <fullName evidence="7">Small ribosomal subunit protein eS21</fullName>
    </recommendedName>
    <alternativeName>
        <fullName evidence="8">40S ribosomal protein S21</fullName>
    </alternativeName>
</protein>
<evidence type="ECO:0000256" key="3">
    <source>
        <dbReference type="ARBA" id="ARBA00010228"/>
    </source>
</evidence>
<dbReference type="GO" id="GO:0003735">
    <property type="term" value="F:structural constituent of ribosome"/>
    <property type="evidence" value="ECO:0007669"/>
    <property type="project" value="InterPro"/>
</dbReference>
<comment type="subunit">
    <text evidence="4">Component of the 40S small ribosomal subunit.</text>
</comment>
<evidence type="ECO:0000256" key="5">
    <source>
        <dbReference type="ARBA" id="ARBA00022980"/>
    </source>
</evidence>
<name>A0A8J6AA00_GALPY</name>
<comment type="function">
    <text evidence="9">Component of the small ribosomal subunit. The ribosome is a large ribonucleoprotein complex responsible for the synthesis of proteins in the cell.</text>
</comment>
<evidence type="ECO:0000256" key="6">
    <source>
        <dbReference type="ARBA" id="ARBA00023274"/>
    </source>
</evidence>